<dbReference type="EMBL" id="CP001087">
    <property type="protein sequence ID" value="ACN16466.1"/>
    <property type="molecule type" value="Genomic_DNA"/>
</dbReference>
<dbReference type="OrthoDB" id="9255612at2"/>
<dbReference type="STRING" id="177437.HRM2_33910"/>
<dbReference type="KEGG" id="dat:HRM2_33910"/>
<dbReference type="AlphaFoldDB" id="C0QME9"/>
<evidence type="ECO:0000313" key="2">
    <source>
        <dbReference type="Proteomes" id="UP000000442"/>
    </source>
</evidence>
<reference evidence="1 2" key="1">
    <citation type="journal article" date="2009" name="Environ. Microbiol.">
        <title>Genome sequence of Desulfobacterium autotrophicum HRM2, a marine sulfate reducer oxidizing organic carbon completely to carbon dioxide.</title>
        <authorList>
            <person name="Strittmatter A.W."/>
            <person name="Liesegang H."/>
            <person name="Rabus R."/>
            <person name="Decker I."/>
            <person name="Amann J."/>
            <person name="Andres S."/>
            <person name="Henne A."/>
            <person name="Fricke W.F."/>
            <person name="Martinez-Arias R."/>
            <person name="Bartels D."/>
            <person name="Goesmann A."/>
            <person name="Krause L."/>
            <person name="Puehler A."/>
            <person name="Klenk H.P."/>
            <person name="Richter M."/>
            <person name="Schuler M."/>
            <person name="Gloeckner F.O."/>
            <person name="Meyerdierks A."/>
            <person name="Gottschalk G."/>
            <person name="Amann R."/>
        </authorList>
    </citation>
    <scope>NUCLEOTIDE SEQUENCE [LARGE SCALE GENOMIC DNA]</scope>
    <source>
        <strain evidence="2">ATCC 43914 / DSM 3382 / HRM2</strain>
    </source>
</reference>
<dbReference type="RefSeq" id="WP_015905228.1">
    <property type="nucleotide sequence ID" value="NC_012108.1"/>
</dbReference>
<accession>C0QME9</accession>
<evidence type="ECO:0000313" key="1">
    <source>
        <dbReference type="EMBL" id="ACN16466.1"/>
    </source>
</evidence>
<proteinExistence type="predicted"/>
<dbReference type="eggNOG" id="ENOG5031MB4">
    <property type="taxonomic scope" value="Bacteria"/>
</dbReference>
<protein>
    <submittedName>
        <fullName evidence="1">Uncharacterized protein</fullName>
    </submittedName>
</protein>
<keyword evidence="2" id="KW-1185">Reference proteome</keyword>
<sequence>MKKTILYRLFGIGSVPEKLRPVLDREGVVAIDEGIGGWFVAKHVNGPGKRYCHRTEGFSGCLAVTKTRVVCYTYGKRQINISVKDPKIVSLYVDTPTKQKLCISFESSNFRDGWQGVIEFQFRTDKAFLFREALAAIGAQQGTAVDAGKSDPDRLSSPSGRR</sequence>
<organism evidence="1 2">
    <name type="scientific">Desulforapulum autotrophicum (strain ATCC 43914 / DSM 3382 / VKM B-1955 / HRM2)</name>
    <name type="common">Desulfobacterium autotrophicum</name>
    <dbReference type="NCBI Taxonomy" id="177437"/>
    <lineage>
        <taxon>Bacteria</taxon>
        <taxon>Pseudomonadati</taxon>
        <taxon>Thermodesulfobacteriota</taxon>
        <taxon>Desulfobacteria</taxon>
        <taxon>Desulfobacterales</taxon>
        <taxon>Desulfobacteraceae</taxon>
        <taxon>Desulforapulum</taxon>
    </lineage>
</organism>
<dbReference type="Proteomes" id="UP000000442">
    <property type="component" value="Chromosome"/>
</dbReference>
<name>C0QME9_DESAH</name>
<gene>
    <name evidence="1" type="ordered locus">HRM2_33910</name>
</gene>
<dbReference type="HOGENOM" id="CLU_1755903_0_0_7"/>